<sequence>MPDNGQVSLNSSHSPKPFYKERQLLNMSPVSISKEDRNGRSVESFLSVPPAMDRSTSLTSVPGKWSTPRGNKGACITT</sequence>
<organism evidence="2 3">
    <name type="scientific">Magallana gigas</name>
    <name type="common">Pacific oyster</name>
    <name type="synonym">Crassostrea gigas</name>
    <dbReference type="NCBI Taxonomy" id="29159"/>
    <lineage>
        <taxon>Eukaryota</taxon>
        <taxon>Metazoa</taxon>
        <taxon>Spiralia</taxon>
        <taxon>Lophotrochozoa</taxon>
        <taxon>Mollusca</taxon>
        <taxon>Bivalvia</taxon>
        <taxon>Autobranchia</taxon>
        <taxon>Pteriomorphia</taxon>
        <taxon>Ostreida</taxon>
        <taxon>Ostreoidea</taxon>
        <taxon>Ostreidae</taxon>
        <taxon>Magallana</taxon>
    </lineage>
</organism>
<evidence type="ECO:0000313" key="3">
    <source>
        <dbReference type="Proteomes" id="UP000005408"/>
    </source>
</evidence>
<feature type="compositionally biased region" description="Polar residues" evidence="1">
    <location>
        <begin position="1"/>
        <end position="14"/>
    </location>
</feature>
<reference evidence="2" key="1">
    <citation type="submission" date="2022-08" db="UniProtKB">
        <authorList>
            <consortium name="EnsemblMetazoa"/>
        </authorList>
    </citation>
    <scope>IDENTIFICATION</scope>
    <source>
        <strain evidence="2">05x7-T-G4-1.051#20</strain>
    </source>
</reference>
<name>A0A8W8IJR3_MAGGI</name>
<proteinExistence type="predicted"/>
<evidence type="ECO:0000313" key="2">
    <source>
        <dbReference type="EnsemblMetazoa" id="G14629.1:cds"/>
    </source>
</evidence>
<feature type="region of interest" description="Disordered" evidence="1">
    <location>
        <begin position="1"/>
        <end position="23"/>
    </location>
</feature>
<evidence type="ECO:0000256" key="1">
    <source>
        <dbReference type="SAM" id="MobiDB-lite"/>
    </source>
</evidence>
<accession>A0A8W8IJR3</accession>
<dbReference type="EnsemblMetazoa" id="G14629.1">
    <property type="protein sequence ID" value="G14629.1:cds"/>
    <property type="gene ID" value="G14629"/>
</dbReference>
<dbReference type="AlphaFoldDB" id="A0A8W8IJR3"/>
<dbReference type="Proteomes" id="UP000005408">
    <property type="component" value="Unassembled WGS sequence"/>
</dbReference>
<feature type="region of interest" description="Disordered" evidence="1">
    <location>
        <begin position="48"/>
        <end position="78"/>
    </location>
</feature>
<keyword evidence="3" id="KW-1185">Reference proteome</keyword>
<protein>
    <submittedName>
        <fullName evidence="2">Uncharacterized protein</fullName>
    </submittedName>
</protein>